<dbReference type="EMBL" id="LT934120">
    <property type="protein sequence ID" value="VAI34154.1"/>
    <property type="molecule type" value="Genomic_DNA"/>
</dbReference>
<dbReference type="Pfam" id="PF23622">
    <property type="entry name" value="LRR_At1g61320_AtMIF1"/>
    <property type="match status" value="1"/>
</dbReference>
<dbReference type="InterPro" id="IPR032675">
    <property type="entry name" value="LRR_dom_sf"/>
</dbReference>
<dbReference type="InterPro" id="IPR055357">
    <property type="entry name" value="LRR_At1g61320_AtMIF1"/>
</dbReference>
<sequence>MQDPPPTGETPDSGPIAPMCNPKGSPSQQDDDSRGGEVMRSLDDLPEDICRRIHARMSLQNAARLACASHTFWRSWRCYPNLDLRQRILGLNGDHISKIDHILQNHSGVGMKKLRIELFDCDKVDSCYINSWLRIAVTAGIEELTLYLPATAEDEAYYSFPCSLLFNGSENSIRYLDIGICAFRPTAGLGRWRSLAILFLSNVLIADDELEGLLYNCAALEHLGLLNCPEIVCLKIPCLLRRLRVLRVSICRNLQVIDSNAPNISSFQFSGSLVSISFGSALQVKNVHMECLEFGQSNIVLHARTKLLSYAPNVETLVISSPNEMISTPTLSRKFLHLEYLHISLIGNEAISPDYDYLSLVSFLEASPRLETFILEVRQPSMEHESVIRNASQLRRLPQQRHTSLKSVTIVGFSSAKSLVELTCHIVENATSLERLTLDTSHGCQSSGGCSVNIPQRRYYTESGALEAASPYMCIPMGEDIIMETVKARLAIRVHVTGKVPSSVMLEVVEPCSWCFGVEDVDA</sequence>
<dbReference type="PANTHER" id="PTHR34145">
    <property type="entry name" value="OS02G0105600 PROTEIN"/>
    <property type="match status" value="1"/>
</dbReference>
<dbReference type="PANTHER" id="PTHR34145:SF20">
    <property type="entry name" value="F-BOX DOMAIN-CONTAINING PROTEIN"/>
    <property type="match status" value="1"/>
</dbReference>
<dbReference type="Gene3D" id="3.80.10.10">
    <property type="entry name" value="Ribonuclease Inhibitor"/>
    <property type="match status" value="1"/>
</dbReference>
<feature type="region of interest" description="Disordered" evidence="1">
    <location>
        <begin position="1"/>
        <end position="39"/>
    </location>
</feature>
<evidence type="ECO:0000256" key="1">
    <source>
        <dbReference type="SAM" id="MobiDB-lite"/>
    </source>
</evidence>
<dbReference type="Proteomes" id="UP000324705">
    <property type="component" value="Chromosome 5B"/>
</dbReference>
<dbReference type="SUPFAM" id="SSF52058">
    <property type="entry name" value="L domain-like"/>
    <property type="match status" value="1"/>
</dbReference>
<feature type="domain" description="At1g61320/AtMIF1 LRR" evidence="2">
    <location>
        <begin position="102"/>
        <end position="513"/>
    </location>
</feature>
<organism evidence="3 4">
    <name type="scientific">Triticum turgidum subsp. durum</name>
    <name type="common">Durum wheat</name>
    <name type="synonym">Triticum durum</name>
    <dbReference type="NCBI Taxonomy" id="4567"/>
    <lineage>
        <taxon>Eukaryota</taxon>
        <taxon>Viridiplantae</taxon>
        <taxon>Streptophyta</taxon>
        <taxon>Embryophyta</taxon>
        <taxon>Tracheophyta</taxon>
        <taxon>Spermatophyta</taxon>
        <taxon>Magnoliopsida</taxon>
        <taxon>Liliopsida</taxon>
        <taxon>Poales</taxon>
        <taxon>Poaceae</taxon>
        <taxon>BOP clade</taxon>
        <taxon>Pooideae</taxon>
        <taxon>Triticodae</taxon>
        <taxon>Triticeae</taxon>
        <taxon>Triticinae</taxon>
        <taxon>Triticum</taxon>
    </lineage>
</organism>
<accession>A0A9R0XCR7</accession>
<reference evidence="3 4" key="1">
    <citation type="submission" date="2017-09" db="EMBL/GenBank/DDBJ databases">
        <authorList>
            <consortium name="International Durum Wheat Genome Sequencing Consortium (IDWGSC)"/>
            <person name="Milanesi L."/>
        </authorList>
    </citation>
    <scope>NUCLEOTIDE SEQUENCE [LARGE SCALE GENOMIC DNA]</scope>
    <source>
        <strain evidence="4">cv. Svevo</strain>
    </source>
</reference>
<gene>
    <name evidence="3" type="ORF">TRITD_5Bv1G157390</name>
</gene>
<dbReference type="AlphaFoldDB" id="A0A9R0XCR7"/>
<evidence type="ECO:0000259" key="2">
    <source>
        <dbReference type="Pfam" id="PF23622"/>
    </source>
</evidence>
<protein>
    <recommendedName>
        <fullName evidence="2">At1g61320/AtMIF1 LRR domain-containing protein</fullName>
    </recommendedName>
</protein>
<dbReference type="InterPro" id="IPR053772">
    <property type="entry name" value="At1g61320/At1g61330-like"/>
</dbReference>
<evidence type="ECO:0000313" key="3">
    <source>
        <dbReference type="EMBL" id="VAI34154.1"/>
    </source>
</evidence>
<evidence type="ECO:0000313" key="4">
    <source>
        <dbReference type="Proteomes" id="UP000324705"/>
    </source>
</evidence>
<dbReference type="Gramene" id="TRITD5Bv1G157390.4">
    <property type="protein sequence ID" value="TRITD5Bv1G157390.4"/>
    <property type="gene ID" value="TRITD5Bv1G157390"/>
</dbReference>
<keyword evidence="4" id="KW-1185">Reference proteome</keyword>
<proteinExistence type="predicted"/>
<dbReference type="OMA" id="PRCHISE"/>
<name>A0A9R0XCR7_TRITD</name>